<evidence type="ECO:0000259" key="10">
    <source>
        <dbReference type="PROSITE" id="PS50253"/>
    </source>
</evidence>
<dbReference type="InterPro" id="IPR013833">
    <property type="entry name" value="Cyt_c_oxidase_su3_a-hlx"/>
</dbReference>
<comment type="function">
    <text evidence="8">Component of the cytochrome c oxidase, the last enzyme in the mitochondrial electron transport chain which drives oxidative phosphorylation. The respiratory chain contains 3 multisubunit complexes succinate dehydrogenase (complex II, CII), ubiquinol-cytochrome c oxidoreductase (cytochrome b-c1 complex, complex III, CIII) and cytochrome c oxidase (complex IV, CIV), that cooperate to transfer electrons derived from NADH and succinate to molecular oxygen, creating an electrochemical gradient over the inner membrane that drives transmembrane transport and the ATP synthase. Cytochrome c oxidase is the component of the respiratory chain that catalyzes the reduction of oxygen to water. Electrons originating from reduced cytochrome c in the intermembrane space (IMS) are transferred via the dinuclear copper A center (CU(A)) of subunit 2 and heme A of subunit 1 to the active site in subunit 1, a binuclear center (BNC) formed by heme A3 and copper B (CU(B)). The BNC reduces molecular oxygen to 2 water molecules using 4 electrons from cytochrome c in the IMS and 4 protons from the mitochondrial matrix.</text>
</comment>
<evidence type="ECO:0000256" key="5">
    <source>
        <dbReference type="ARBA" id="ARBA00022967"/>
    </source>
</evidence>
<dbReference type="EMBL" id="DQ889458">
    <property type="protein sequence ID" value="ABI53791.1"/>
    <property type="molecule type" value="Genomic_DNA"/>
</dbReference>
<dbReference type="GO" id="GO:0016020">
    <property type="term" value="C:membrane"/>
    <property type="evidence" value="ECO:0007669"/>
    <property type="project" value="UniProtKB-SubCell"/>
</dbReference>
<evidence type="ECO:0000256" key="4">
    <source>
        <dbReference type="ARBA" id="ARBA00022692"/>
    </source>
</evidence>
<keyword evidence="6 9" id="KW-1133">Transmembrane helix</keyword>
<protein>
    <recommendedName>
        <fullName evidence="3 8">Cytochrome c oxidase subunit 3</fullName>
    </recommendedName>
</protein>
<organism evidence="11">
    <name type="scientific">Placozoan sp. BZ2423</name>
    <dbReference type="NCBI Taxonomy" id="401705"/>
    <lineage>
        <taxon>Eukaryota</taxon>
        <taxon>Metazoa</taxon>
        <taxon>Placozoa</taxon>
    </lineage>
</organism>
<feature type="transmembrane region" description="Helical" evidence="9">
    <location>
        <begin position="42"/>
        <end position="59"/>
    </location>
</feature>
<dbReference type="CDD" id="cd01665">
    <property type="entry name" value="Cyt_c_Oxidase_III"/>
    <property type="match status" value="1"/>
</dbReference>
<gene>
    <name evidence="11" type="primary">cox3</name>
</gene>
<evidence type="ECO:0000256" key="9">
    <source>
        <dbReference type="SAM" id="Phobius"/>
    </source>
</evidence>
<dbReference type="PANTHER" id="PTHR11403:SF7">
    <property type="entry name" value="CYTOCHROME C OXIDASE SUBUNIT 3"/>
    <property type="match status" value="1"/>
</dbReference>
<evidence type="ECO:0000256" key="6">
    <source>
        <dbReference type="ARBA" id="ARBA00022989"/>
    </source>
</evidence>
<reference evidence="11" key="1">
    <citation type="journal article" date="2007" name="PLoS Genet.">
        <title>Comparative Genomics of Large Mitochondria in Placozoans.</title>
        <authorList>
            <person name="Signorovitch A.Y."/>
            <person name="Buss L.W."/>
            <person name="Dellaporta S.L."/>
        </authorList>
    </citation>
    <scope>NUCLEOTIDE SEQUENCE</scope>
    <source>
        <strain evidence="11">BZ2423</strain>
    </source>
</reference>
<dbReference type="GO" id="GO:0005739">
    <property type="term" value="C:mitochondrion"/>
    <property type="evidence" value="ECO:0007669"/>
    <property type="project" value="TreeGrafter"/>
</dbReference>
<proteinExistence type="inferred from homology"/>
<evidence type="ECO:0000256" key="8">
    <source>
        <dbReference type="RuleBase" id="RU003375"/>
    </source>
</evidence>
<keyword evidence="7 9" id="KW-0472">Membrane</keyword>
<dbReference type="AlphaFoldDB" id="A2T442"/>
<accession>A2T442</accession>
<dbReference type="Gene3D" id="1.20.120.80">
    <property type="entry name" value="Cytochrome c oxidase, subunit III, four-helix bundle"/>
    <property type="match status" value="1"/>
</dbReference>
<keyword evidence="4 8" id="KW-0812">Transmembrane</keyword>
<dbReference type="InterPro" id="IPR024791">
    <property type="entry name" value="Cyt_c/ubiquinol_Oxase_su3"/>
</dbReference>
<dbReference type="PANTHER" id="PTHR11403">
    <property type="entry name" value="CYTOCHROME C OXIDASE SUBUNIT III"/>
    <property type="match status" value="1"/>
</dbReference>
<comment type="similarity">
    <text evidence="2 8">Belongs to the cytochrome c oxidase subunit 3 family.</text>
</comment>
<dbReference type="GO" id="GO:0004129">
    <property type="term" value="F:cytochrome-c oxidase activity"/>
    <property type="evidence" value="ECO:0007669"/>
    <property type="project" value="InterPro"/>
</dbReference>
<geneLocation type="mitochondrion" evidence="11"/>
<keyword evidence="8 11" id="KW-0496">Mitochondrion</keyword>
<dbReference type="SUPFAM" id="SSF81452">
    <property type="entry name" value="Cytochrome c oxidase subunit III-like"/>
    <property type="match status" value="1"/>
</dbReference>
<dbReference type="PROSITE" id="PS50253">
    <property type="entry name" value="COX3"/>
    <property type="match status" value="1"/>
</dbReference>
<comment type="subcellular location">
    <subcellularLocation>
        <location evidence="1">Membrane</location>
        <topology evidence="1">Multi-pass membrane protein</topology>
    </subcellularLocation>
</comment>
<feature type="transmembrane region" description="Helical" evidence="9">
    <location>
        <begin position="195"/>
        <end position="215"/>
    </location>
</feature>
<name>A2T442_9METZ</name>
<feature type="transmembrane region" description="Helical" evidence="9">
    <location>
        <begin position="235"/>
        <end position="256"/>
    </location>
</feature>
<feature type="transmembrane region" description="Helical" evidence="9">
    <location>
        <begin position="16"/>
        <end position="35"/>
    </location>
</feature>
<feature type="transmembrane region" description="Helical" evidence="9">
    <location>
        <begin position="276"/>
        <end position="296"/>
    </location>
</feature>
<evidence type="ECO:0000313" key="11">
    <source>
        <dbReference type="EMBL" id="ABI53791.1"/>
    </source>
</evidence>
<dbReference type="GO" id="GO:0006123">
    <property type="term" value="P:mitochondrial electron transport, cytochrome c to oxygen"/>
    <property type="evidence" value="ECO:0007669"/>
    <property type="project" value="TreeGrafter"/>
</dbReference>
<keyword evidence="5" id="KW-1278">Translocase</keyword>
<feature type="transmembrane region" description="Helical" evidence="9">
    <location>
        <begin position="79"/>
        <end position="102"/>
    </location>
</feature>
<dbReference type="Pfam" id="PF00510">
    <property type="entry name" value="COX3"/>
    <property type="match status" value="2"/>
</dbReference>
<dbReference type="InterPro" id="IPR000298">
    <property type="entry name" value="Cyt_c_oxidase-like_su3"/>
</dbReference>
<dbReference type="InterPro" id="IPR033945">
    <property type="entry name" value="Cyt_c_oxase_su3_dom"/>
</dbReference>
<evidence type="ECO:0000256" key="1">
    <source>
        <dbReference type="ARBA" id="ARBA00004141"/>
    </source>
</evidence>
<dbReference type="InterPro" id="IPR035973">
    <property type="entry name" value="Cyt_c_oxidase_su3-like_sf"/>
</dbReference>
<dbReference type="Gene3D" id="1.10.287.70">
    <property type="match status" value="1"/>
</dbReference>
<evidence type="ECO:0000256" key="3">
    <source>
        <dbReference type="ARBA" id="ARBA00015944"/>
    </source>
</evidence>
<feature type="domain" description="Heme-copper oxidase subunit III family profile" evidence="10">
    <location>
        <begin position="4"/>
        <end position="297"/>
    </location>
</feature>
<sequence>MSLVYHPYHLVDPSPWPFVGASGAFLFTSGAVILFHYSDYRLALTGLFLIIITASVWWRDVIREGTHQGHHTQIVVRGLKLGMLLFILSEVCLFFAFFWAFFHSSLAPSVELGSVWPPKGIEALDPFAVPLLNTTILLSSGATVTWAHHAIIGTGNPASLEARFFKGTQGIEGPAPEGAAAPGPTSLLSDFRTNAVIGLLMTILLGIIFTGLQAFEYKETSFAISDSVYGSTFFMLTGTHGLHVLVGTTFLLVCFIRLLSNQFTNSHHLGLEAAIWYWHFVDVVWLFLYVFVYWWGSDCQAD</sequence>
<evidence type="ECO:0000256" key="7">
    <source>
        <dbReference type="ARBA" id="ARBA00023136"/>
    </source>
</evidence>
<evidence type="ECO:0000256" key="2">
    <source>
        <dbReference type="ARBA" id="ARBA00010581"/>
    </source>
</evidence>